<name>A0ABP2XFA3_9CHLA</name>
<organism evidence="2 3">
    <name type="scientific">Chlamydia ibidis 10-1398/6</name>
    <dbReference type="NCBI Taxonomy" id="1046581"/>
    <lineage>
        <taxon>Bacteria</taxon>
        <taxon>Pseudomonadati</taxon>
        <taxon>Chlamydiota</taxon>
        <taxon>Chlamydiia</taxon>
        <taxon>Chlamydiales</taxon>
        <taxon>Chlamydiaceae</taxon>
        <taxon>Chlamydia/Chlamydophila group</taxon>
        <taxon>Chlamydia</taxon>
    </lineage>
</organism>
<dbReference type="RefSeq" id="WP_020370856.1">
    <property type="nucleotide sequence ID" value="NZ_APJW01000001.1"/>
</dbReference>
<proteinExistence type="predicted"/>
<feature type="transmembrane region" description="Helical" evidence="1">
    <location>
        <begin position="29"/>
        <end position="51"/>
    </location>
</feature>
<feature type="transmembrane region" description="Helical" evidence="1">
    <location>
        <begin position="57"/>
        <end position="80"/>
    </location>
</feature>
<accession>A0ABP2XFA3</accession>
<keyword evidence="1" id="KW-0472">Membrane</keyword>
<keyword evidence="3" id="KW-1185">Reference proteome</keyword>
<dbReference type="Gene3D" id="1.25.40.10">
    <property type="entry name" value="Tetratricopeptide repeat domain"/>
    <property type="match status" value="1"/>
</dbReference>
<evidence type="ECO:0000313" key="3">
    <source>
        <dbReference type="Proteomes" id="UP000016064"/>
    </source>
</evidence>
<protein>
    <recommendedName>
        <fullName evidence="4">Tetratricopeptide repeat family protein</fullName>
    </recommendedName>
</protein>
<sequence>MQLHNVQLNLEALCKRVHQRLRKYLTGQVLFTSVCIALMCAELGIFLYFFLFSEKTLVPAFCLSCFFLTFFLFLVVRLYFLSKKQEFFENLVSWYLEGVRSLLEAKQNIIQEQTRIASEATKLSIELQNEEYKLLFSIVPLLPHHDFLRKFSCFCFWKDYFLFRECLLQKAVHAHLKVVQTSPTDMSAHVSLADAYVALSGLYADPRKYPEFDSNYWVPPGRYDEEVQEKFFSTSRLAIEEFKILNEYVPGNTWVHAQLAYSYHDLQMPLEEIQEYEMILKLKPGDVETMTKLGILYFQQGMNAKGLRIYGELKKRDYKKSRKLIKFYGLKYNS</sequence>
<dbReference type="Proteomes" id="UP000016064">
    <property type="component" value="Unassembled WGS sequence"/>
</dbReference>
<gene>
    <name evidence="2" type="ORF">H359_0212</name>
</gene>
<dbReference type="InterPro" id="IPR011990">
    <property type="entry name" value="TPR-like_helical_dom_sf"/>
</dbReference>
<evidence type="ECO:0008006" key="4">
    <source>
        <dbReference type="Google" id="ProtNLM"/>
    </source>
</evidence>
<comment type="caution">
    <text evidence="2">The sequence shown here is derived from an EMBL/GenBank/DDBJ whole genome shotgun (WGS) entry which is preliminary data.</text>
</comment>
<keyword evidence="1" id="KW-0812">Transmembrane</keyword>
<reference evidence="2 3" key="1">
    <citation type="submission" date="2013-07" db="EMBL/GenBank/DDBJ databases">
        <title>Isolation of a new Chlamydia species from the feral Sacred Ibis (Threskiornis aethiopicus): Chlamydia ibidis.</title>
        <authorList>
            <person name="Vorimore F."/>
            <person name="Hsia R.-C."/>
            <person name="Huot-Creasy H."/>
            <person name="Bastian S."/>
            <person name="Deruyter L."/>
            <person name="Passet A."/>
            <person name="Sachse K."/>
            <person name="Bavoil P."/>
            <person name="Myers G."/>
            <person name="Laroucau K."/>
        </authorList>
    </citation>
    <scope>NUCLEOTIDE SEQUENCE [LARGE SCALE GENOMIC DNA]</scope>
    <source>
        <strain evidence="2 3">10-1398/6</strain>
    </source>
</reference>
<keyword evidence="1" id="KW-1133">Transmembrane helix</keyword>
<dbReference type="SUPFAM" id="SSF48452">
    <property type="entry name" value="TPR-like"/>
    <property type="match status" value="1"/>
</dbReference>
<evidence type="ECO:0000313" key="2">
    <source>
        <dbReference type="EMBL" id="EQM63114.1"/>
    </source>
</evidence>
<evidence type="ECO:0000256" key="1">
    <source>
        <dbReference type="SAM" id="Phobius"/>
    </source>
</evidence>
<dbReference type="EMBL" id="APJW01000001">
    <property type="protein sequence ID" value="EQM63114.1"/>
    <property type="molecule type" value="Genomic_DNA"/>
</dbReference>